<dbReference type="PANTHER" id="PTHR21581:SF33">
    <property type="entry name" value="D-ALANYL-D-ALANINE CARBOXYPEPTIDASE DACB"/>
    <property type="match status" value="1"/>
</dbReference>
<evidence type="ECO:0000256" key="8">
    <source>
        <dbReference type="ARBA" id="ARBA00022801"/>
    </source>
</evidence>
<keyword evidence="6" id="KW-0645">Protease</keyword>
<gene>
    <name evidence="19" type="ORF">A6M21_10550</name>
</gene>
<dbReference type="PANTHER" id="PTHR21581">
    <property type="entry name" value="D-ALANYL-D-ALANINE CARBOXYPEPTIDASE"/>
    <property type="match status" value="1"/>
</dbReference>
<keyword evidence="9" id="KW-0133">Cell shape</keyword>
<feature type="chain" id="PRO_5008596900" description="serine-type D-Ala-D-Ala carboxypeptidase" evidence="17">
    <location>
        <begin position="27"/>
        <end position="407"/>
    </location>
</feature>
<dbReference type="GO" id="GO:0006508">
    <property type="term" value="P:proteolysis"/>
    <property type="evidence" value="ECO:0007669"/>
    <property type="project" value="UniProtKB-KW"/>
</dbReference>
<comment type="pathway">
    <text evidence="2">Cell wall biogenesis; peptidoglycan biosynthesis.</text>
</comment>
<evidence type="ECO:0000313" key="19">
    <source>
        <dbReference type="EMBL" id="OAT81822.1"/>
    </source>
</evidence>
<dbReference type="PRINTS" id="PR00725">
    <property type="entry name" value="DADACBPTASE1"/>
</dbReference>
<dbReference type="SUPFAM" id="SSF56601">
    <property type="entry name" value="beta-lactamase/transpeptidase-like"/>
    <property type="match status" value="1"/>
</dbReference>
<evidence type="ECO:0000313" key="20">
    <source>
        <dbReference type="Proteomes" id="UP000078532"/>
    </source>
</evidence>
<dbReference type="STRING" id="1838280.A6M21_10550"/>
<feature type="transmembrane region" description="Helical" evidence="16">
    <location>
        <begin position="374"/>
        <end position="394"/>
    </location>
</feature>
<dbReference type="Gene3D" id="2.60.410.10">
    <property type="entry name" value="D-Ala-D-Ala carboxypeptidase, C-terminal domain"/>
    <property type="match status" value="1"/>
</dbReference>
<evidence type="ECO:0000256" key="2">
    <source>
        <dbReference type="ARBA" id="ARBA00004752"/>
    </source>
</evidence>
<dbReference type="Proteomes" id="UP000078532">
    <property type="component" value="Unassembled WGS sequence"/>
</dbReference>
<dbReference type="InterPro" id="IPR012338">
    <property type="entry name" value="Beta-lactam/transpept-like"/>
</dbReference>
<evidence type="ECO:0000256" key="14">
    <source>
        <dbReference type="PIRSR" id="PIRSR618044-2"/>
    </source>
</evidence>
<evidence type="ECO:0000256" key="17">
    <source>
        <dbReference type="SAM" id="SignalP"/>
    </source>
</evidence>
<dbReference type="Pfam" id="PF00768">
    <property type="entry name" value="Peptidase_S11"/>
    <property type="match status" value="1"/>
</dbReference>
<dbReference type="GO" id="GO:0008360">
    <property type="term" value="P:regulation of cell shape"/>
    <property type="evidence" value="ECO:0007669"/>
    <property type="project" value="UniProtKB-KW"/>
</dbReference>
<comment type="caution">
    <text evidence="19">The sequence shown here is derived from an EMBL/GenBank/DDBJ whole genome shotgun (WGS) entry which is preliminary data.</text>
</comment>
<evidence type="ECO:0000259" key="18">
    <source>
        <dbReference type="SMART" id="SM00936"/>
    </source>
</evidence>
<dbReference type="SUPFAM" id="SSF69189">
    <property type="entry name" value="Penicillin-binding protein associated domain"/>
    <property type="match status" value="1"/>
</dbReference>
<evidence type="ECO:0000256" key="13">
    <source>
        <dbReference type="PIRSR" id="PIRSR618044-1"/>
    </source>
</evidence>
<dbReference type="InterPro" id="IPR015956">
    <property type="entry name" value="Peniciliin-bd_prot_C_sf"/>
</dbReference>
<keyword evidence="16" id="KW-1133">Transmembrane helix</keyword>
<dbReference type="EMBL" id="LYVF01000158">
    <property type="protein sequence ID" value="OAT81822.1"/>
    <property type="molecule type" value="Genomic_DNA"/>
</dbReference>
<protein>
    <recommendedName>
        <fullName evidence="4">serine-type D-Ala-D-Ala carboxypeptidase</fullName>
        <ecNumber evidence="4">3.4.16.4</ecNumber>
    </recommendedName>
</protein>
<feature type="active site" description="Acyl-ester intermediate" evidence="13">
    <location>
        <position position="61"/>
    </location>
</feature>
<dbReference type="InterPro" id="IPR037167">
    <property type="entry name" value="Peptidase_S11_C_sf"/>
</dbReference>
<dbReference type="EC" id="3.4.16.4" evidence="4"/>
<evidence type="ECO:0000256" key="6">
    <source>
        <dbReference type="ARBA" id="ARBA00022670"/>
    </source>
</evidence>
<organism evidence="19 20">
    <name type="scientific">Desulfotomaculum copahuensis</name>
    <dbReference type="NCBI Taxonomy" id="1838280"/>
    <lineage>
        <taxon>Bacteria</taxon>
        <taxon>Bacillati</taxon>
        <taxon>Bacillota</taxon>
        <taxon>Clostridia</taxon>
        <taxon>Eubacteriales</taxon>
        <taxon>Desulfotomaculaceae</taxon>
        <taxon>Desulfotomaculum</taxon>
    </lineage>
</organism>
<dbReference type="SMART" id="SM00936">
    <property type="entry name" value="PBP5_C"/>
    <property type="match status" value="1"/>
</dbReference>
<evidence type="ECO:0000256" key="9">
    <source>
        <dbReference type="ARBA" id="ARBA00022960"/>
    </source>
</evidence>
<keyword evidence="16" id="KW-0472">Membrane</keyword>
<evidence type="ECO:0000256" key="3">
    <source>
        <dbReference type="ARBA" id="ARBA00007164"/>
    </source>
</evidence>
<dbReference type="UniPathway" id="UPA00219"/>
<dbReference type="Gene3D" id="3.40.710.10">
    <property type="entry name" value="DD-peptidase/beta-lactamase superfamily"/>
    <property type="match status" value="1"/>
</dbReference>
<dbReference type="GO" id="GO:0071555">
    <property type="term" value="P:cell wall organization"/>
    <property type="evidence" value="ECO:0007669"/>
    <property type="project" value="UniProtKB-KW"/>
</dbReference>
<keyword evidence="11" id="KW-0961">Cell wall biogenesis/degradation</keyword>
<keyword evidence="16" id="KW-0812">Transmembrane</keyword>
<reference evidence="19 20" key="1">
    <citation type="submission" date="2016-04" db="EMBL/GenBank/DDBJ databases">
        <authorList>
            <person name="Evans L.H."/>
            <person name="Alamgir A."/>
            <person name="Owens N."/>
            <person name="Weber N.D."/>
            <person name="Virtaneva K."/>
            <person name="Barbian K."/>
            <person name="Babar A."/>
            <person name="Rosenke K."/>
        </authorList>
    </citation>
    <scope>NUCLEOTIDE SEQUENCE [LARGE SCALE GENOMIC DNA]</scope>
    <source>
        <strain evidence="19 20">LMa1</strain>
    </source>
</reference>
<dbReference type="InterPro" id="IPR018044">
    <property type="entry name" value="Peptidase_S11"/>
</dbReference>
<keyword evidence="10" id="KW-0573">Peptidoglycan synthesis</keyword>
<proteinExistence type="inferred from homology"/>
<keyword evidence="8" id="KW-0378">Hydrolase</keyword>
<dbReference type="GO" id="GO:0009002">
    <property type="term" value="F:serine-type D-Ala-D-Ala carboxypeptidase activity"/>
    <property type="evidence" value="ECO:0007669"/>
    <property type="project" value="UniProtKB-EC"/>
</dbReference>
<dbReference type="Pfam" id="PF07943">
    <property type="entry name" value="PBP5_C"/>
    <property type="match status" value="1"/>
</dbReference>
<evidence type="ECO:0000256" key="16">
    <source>
        <dbReference type="SAM" id="Phobius"/>
    </source>
</evidence>
<evidence type="ECO:0000256" key="10">
    <source>
        <dbReference type="ARBA" id="ARBA00022984"/>
    </source>
</evidence>
<comment type="function">
    <text evidence="1">Removes C-terminal D-alanyl residues from sugar-peptide cell wall precursors.</text>
</comment>
<keyword evidence="5" id="KW-0121">Carboxypeptidase</keyword>
<feature type="binding site" evidence="14">
    <location>
        <position position="228"/>
    </location>
    <ligand>
        <name>substrate</name>
    </ligand>
</feature>
<dbReference type="InterPro" id="IPR012907">
    <property type="entry name" value="Peptidase_S11_C"/>
</dbReference>
<name>A0A1B7LEX6_9FIRM</name>
<evidence type="ECO:0000256" key="15">
    <source>
        <dbReference type="RuleBase" id="RU004016"/>
    </source>
</evidence>
<comment type="similarity">
    <text evidence="3 15">Belongs to the peptidase S11 family.</text>
</comment>
<evidence type="ECO:0000256" key="7">
    <source>
        <dbReference type="ARBA" id="ARBA00022729"/>
    </source>
</evidence>
<keyword evidence="7 17" id="KW-0732">Signal</keyword>
<feature type="domain" description="Peptidase S11 D-Ala-D-Ala carboxypeptidase A C-terminal" evidence="18">
    <location>
        <begin position="277"/>
        <end position="368"/>
    </location>
</feature>
<dbReference type="AlphaFoldDB" id="A0A1B7LEX6"/>
<accession>A0A1B7LEX6</accession>
<evidence type="ECO:0000256" key="5">
    <source>
        <dbReference type="ARBA" id="ARBA00022645"/>
    </source>
</evidence>
<dbReference type="GO" id="GO:0009252">
    <property type="term" value="P:peptidoglycan biosynthetic process"/>
    <property type="evidence" value="ECO:0007669"/>
    <property type="project" value="UniProtKB-UniPathway"/>
</dbReference>
<comment type="catalytic activity">
    <reaction evidence="12">
        <text>Preferential cleavage: (Ac)2-L-Lys-D-Ala-|-D-Ala. Also transpeptidation of peptidyl-alanyl moieties that are N-acyl substituents of D-alanine.</text>
        <dbReference type="EC" id="3.4.16.4"/>
    </reaction>
</comment>
<evidence type="ECO:0000256" key="1">
    <source>
        <dbReference type="ARBA" id="ARBA00003217"/>
    </source>
</evidence>
<feature type="active site" description="Acyl-ester intermediate" evidence="13">
    <location>
        <position position="64"/>
    </location>
</feature>
<evidence type="ECO:0000256" key="12">
    <source>
        <dbReference type="ARBA" id="ARBA00034000"/>
    </source>
</evidence>
<dbReference type="InterPro" id="IPR001967">
    <property type="entry name" value="Peptidase_S11_N"/>
</dbReference>
<keyword evidence="20" id="KW-1185">Reference proteome</keyword>
<evidence type="ECO:0000256" key="11">
    <source>
        <dbReference type="ARBA" id="ARBA00023316"/>
    </source>
</evidence>
<evidence type="ECO:0000256" key="4">
    <source>
        <dbReference type="ARBA" id="ARBA00012448"/>
    </source>
</evidence>
<feature type="signal peptide" evidence="17">
    <location>
        <begin position="1"/>
        <end position="26"/>
    </location>
</feature>
<feature type="active site" evidence="13">
    <location>
        <position position="116"/>
    </location>
</feature>
<sequence>MRPYWTGLMLALVLSFLFVPAVPVQASSGPQITGKSAIMIDAQNGQVLYAKNPDAHMFPASTTKILTAVIALERGKLSDQVTVPREAVTAGGSAIGLQEGERLTLKDLLYAMLLSSANDAAVTIADHIAGSVPGFAALMNEKARQIGARESHFVNPDGMPDPQHFTTARDLAVITRYAMQNAEFRKIVDTSHRNISRADADRSKGPPQEYLWNHNKLLHLYDGTIGVKPGYTVEAGQCLAAAAQRNGRELITVVLDSQGAAIYSDTEALFNYGFSSFQLKQLAGRGQRITSLSVPYGAGPAPVLTAAPFYYDFPAGGQEQGQVEQKVVMEQNMQAPLAAGQKVGQLIFLAHGRELGRVDLVTGQAVNRRVETRWPVWAAGTAIVLLVLRLRVLGRRRSRVRLPRYLR</sequence>